<accession>A0ABW0ZE37</accession>
<evidence type="ECO:0000256" key="1">
    <source>
        <dbReference type="SAM" id="SignalP"/>
    </source>
</evidence>
<dbReference type="Proteomes" id="UP001596072">
    <property type="component" value="Unassembled WGS sequence"/>
</dbReference>
<gene>
    <name evidence="2" type="ORF">ACFPQB_00445</name>
</gene>
<comment type="caution">
    <text evidence="2">The sequence shown here is derived from an EMBL/GenBank/DDBJ whole genome shotgun (WGS) entry which is preliminary data.</text>
</comment>
<feature type="chain" id="PRO_5045260161" evidence="1">
    <location>
        <begin position="22"/>
        <end position="344"/>
    </location>
</feature>
<dbReference type="RefSeq" id="WP_136436375.1">
    <property type="nucleotide sequence ID" value="NZ_JBHSNS010000001.1"/>
</dbReference>
<evidence type="ECO:0000313" key="2">
    <source>
        <dbReference type="EMBL" id="MFC5727368.1"/>
    </source>
</evidence>
<keyword evidence="1" id="KW-0732">Signal</keyword>
<dbReference type="PROSITE" id="PS51257">
    <property type="entry name" value="PROKAR_LIPOPROTEIN"/>
    <property type="match status" value="1"/>
</dbReference>
<dbReference type="EMBL" id="JBHSNS010000001">
    <property type="protein sequence ID" value="MFC5727368.1"/>
    <property type="molecule type" value="Genomic_DNA"/>
</dbReference>
<keyword evidence="3" id="KW-1185">Reference proteome</keyword>
<sequence length="344" mass="36473">MGLRRRAAAAIGLVSLLPLLAGCGDDAAALEVGDVVPAREDDQFAAGAASFLEIPLGRLEVSLGEPSASLSDRDTSEFAAMRAPEGSTFVPITWQYDAGTFGAFAEYVGDDAPSPVIDLVSDGARYRLPPPAESGEGSESFYVLVTGAAEEVALSVEYDGVVQTLDLVTGEREEGAAAGLYRARKAKRGTRSCKEAATFDATQGFPTYRCEISRTIRLPYADGAWAEPGRAWLVMTLTTGMRRFDVYGPLPGSGALYGAESVRANFRIGERKPVAVLRDPDALCPDIARGGCTATYHLVFDGRAAAGAPLVIEQRFALALGTQWGSVDRKATMKFGVHVEAPLR</sequence>
<organism evidence="2 3">
    <name type="scientific">Nocardioides vastitatis</name>
    <dbReference type="NCBI Taxonomy" id="2568655"/>
    <lineage>
        <taxon>Bacteria</taxon>
        <taxon>Bacillati</taxon>
        <taxon>Actinomycetota</taxon>
        <taxon>Actinomycetes</taxon>
        <taxon>Propionibacteriales</taxon>
        <taxon>Nocardioidaceae</taxon>
        <taxon>Nocardioides</taxon>
    </lineage>
</organism>
<feature type="signal peptide" evidence="1">
    <location>
        <begin position="1"/>
        <end position="21"/>
    </location>
</feature>
<reference evidence="3" key="1">
    <citation type="journal article" date="2019" name="Int. J. Syst. Evol. Microbiol.">
        <title>The Global Catalogue of Microorganisms (GCM) 10K type strain sequencing project: providing services to taxonomists for standard genome sequencing and annotation.</title>
        <authorList>
            <consortium name="The Broad Institute Genomics Platform"/>
            <consortium name="The Broad Institute Genome Sequencing Center for Infectious Disease"/>
            <person name="Wu L."/>
            <person name="Ma J."/>
        </authorList>
    </citation>
    <scope>NUCLEOTIDE SEQUENCE [LARGE SCALE GENOMIC DNA]</scope>
    <source>
        <strain evidence="3">YIM 94188</strain>
    </source>
</reference>
<evidence type="ECO:0000313" key="3">
    <source>
        <dbReference type="Proteomes" id="UP001596072"/>
    </source>
</evidence>
<protein>
    <submittedName>
        <fullName evidence="2">Uncharacterized protein</fullName>
    </submittedName>
</protein>
<name>A0ABW0ZE37_9ACTN</name>
<proteinExistence type="predicted"/>